<feature type="compositionally biased region" description="Low complexity" evidence="1">
    <location>
        <begin position="111"/>
        <end position="126"/>
    </location>
</feature>
<reference evidence="2" key="1">
    <citation type="submission" date="2013-11" db="EMBL/GenBank/DDBJ databases">
        <title>The Genome Sequence of Phytophthora parasitica CJ05E6.</title>
        <authorList>
            <consortium name="The Broad Institute Genomics Platform"/>
            <person name="Russ C."/>
            <person name="Tyler B."/>
            <person name="Panabieres F."/>
            <person name="Shan W."/>
            <person name="Tripathy S."/>
            <person name="Grunwald N."/>
            <person name="Machado M."/>
            <person name="Johnson C.S."/>
            <person name="Arredondo F."/>
            <person name="Hong C."/>
            <person name="Coffey M."/>
            <person name="Young S.K."/>
            <person name="Zeng Q."/>
            <person name="Gargeya S."/>
            <person name="Fitzgerald M."/>
            <person name="Abouelleil A."/>
            <person name="Alvarado L."/>
            <person name="Chapman S.B."/>
            <person name="Gainer-Dewar J."/>
            <person name="Goldberg J."/>
            <person name="Griggs A."/>
            <person name="Gujja S."/>
            <person name="Hansen M."/>
            <person name="Howarth C."/>
            <person name="Imamovic A."/>
            <person name="Ireland A."/>
            <person name="Larimer J."/>
            <person name="McCowan C."/>
            <person name="Murphy C."/>
            <person name="Pearson M."/>
            <person name="Poon T.W."/>
            <person name="Priest M."/>
            <person name="Roberts A."/>
            <person name="Saif S."/>
            <person name="Shea T."/>
            <person name="Sykes S."/>
            <person name="Wortman J."/>
            <person name="Nusbaum C."/>
            <person name="Birren B."/>
        </authorList>
    </citation>
    <scope>NUCLEOTIDE SEQUENCE [LARGE SCALE GENOMIC DNA]</scope>
    <source>
        <strain evidence="2">CJ05E6</strain>
    </source>
</reference>
<accession>W2IVG2</accession>
<sequence>MTKESTEALARSQLEILYELGILERSSDDDEPSRSSKSDRDGRHDAFLAALPPPSVIFPLHSRMTQSSVDDSNSSQHSGNKFNGGNGSEISSHLLKLSRQRQSYKPRMRISQRSSNSSASSSSSQSVKQNRRALRTWFRQWKIFIRHRRRKARRAATADTFLMQNTMTKWAYFLKQRRYEHEKKQIIDSWKVSRAISRWAQWKHRSCAVRRLLNMGRSSFMGRLIQKRVWRRWIQFTIRRKYVNGVLTQRTRCLHQRIMHSAWTELRIYAFRARQDSLAMLRCMKAMRNLCAIQERQRLTCEQYQLEVNLARKRELLQRWRAKSEQKFFMGSSTASDLLKDGRPTTRCD</sequence>
<evidence type="ECO:0008006" key="3">
    <source>
        <dbReference type="Google" id="ProtNLM"/>
    </source>
</evidence>
<evidence type="ECO:0000313" key="2">
    <source>
        <dbReference type="EMBL" id="ETL37393.1"/>
    </source>
</evidence>
<organism evidence="2">
    <name type="scientific">Phytophthora nicotianae</name>
    <name type="common">Potato buckeye rot agent</name>
    <name type="synonym">Phytophthora parasitica</name>
    <dbReference type="NCBI Taxonomy" id="4792"/>
    <lineage>
        <taxon>Eukaryota</taxon>
        <taxon>Sar</taxon>
        <taxon>Stramenopiles</taxon>
        <taxon>Oomycota</taxon>
        <taxon>Peronosporomycetes</taxon>
        <taxon>Peronosporales</taxon>
        <taxon>Peronosporaceae</taxon>
        <taxon>Phytophthora</taxon>
    </lineage>
</organism>
<feature type="region of interest" description="Disordered" evidence="1">
    <location>
        <begin position="64"/>
        <end position="128"/>
    </location>
</feature>
<dbReference type="AlphaFoldDB" id="W2IVG2"/>
<proteinExistence type="predicted"/>
<feature type="compositionally biased region" description="Basic residues" evidence="1">
    <location>
        <begin position="96"/>
        <end position="110"/>
    </location>
</feature>
<feature type="compositionally biased region" description="Basic and acidic residues" evidence="1">
    <location>
        <begin position="32"/>
        <end position="46"/>
    </location>
</feature>
<dbReference type="Proteomes" id="UP000053864">
    <property type="component" value="Unassembled WGS sequence"/>
</dbReference>
<feature type="compositionally biased region" description="Low complexity" evidence="1">
    <location>
        <begin position="66"/>
        <end position="78"/>
    </location>
</feature>
<name>W2IVG2_PHYNI</name>
<gene>
    <name evidence="2" type="ORF">L916_10889</name>
</gene>
<feature type="region of interest" description="Disordered" evidence="1">
    <location>
        <begin position="22"/>
        <end position="46"/>
    </location>
</feature>
<dbReference type="EMBL" id="KI673601">
    <property type="protein sequence ID" value="ETL37393.1"/>
    <property type="molecule type" value="Genomic_DNA"/>
</dbReference>
<evidence type="ECO:0000256" key="1">
    <source>
        <dbReference type="SAM" id="MobiDB-lite"/>
    </source>
</evidence>
<protein>
    <recommendedName>
        <fullName evidence="3">Sfi1 spindle body domain-containing protein</fullName>
    </recommendedName>
</protein>